<dbReference type="Proteomes" id="UP000887013">
    <property type="component" value="Unassembled WGS sequence"/>
</dbReference>
<dbReference type="AlphaFoldDB" id="A0A8X6PF28"/>
<organism evidence="1 2">
    <name type="scientific">Nephila pilipes</name>
    <name type="common">Giant wood spider</name>
    <name type="synonym">Nephila maculata</name>
    <dbReference type="NCBI Taxonomy" id="299642"/>
    <lineage>
        <taxon>Eukaryota</taxon>
        <taxon>Metazoa</taxon>
        <taxon>Ecdysozoa</taxon>
        <taxon>Arthropoda</taxon>
        <taxon>Chelicerata</taxon>
        <taxon>Arachnida</taxon>
        <taxon>Araneae</taxon>
        <taxon>Araneomorphae</taxon>
        <taxon>Entelegynae</taxon>
        <taxon>Araneoidea</taxon>
        <taxon>Nephilidae</taxon>
        <taxon>Nephila</taxon>
    </lineage>
</organism>
<protein>
    <submittedName>
        <fullName evidence="1">Uncharacterized protein</fullName>
    </submittedName>
</protein>
<proteinExistence type="predicted"/>
<evidence type="ECO:0000313" key="1">
    <source>
        <dbReference type="EMBL" id="GFT61149.1"/>
    </source>
</evidence>
<accession>A0A8X6PF28</accession>
<comment type="caution">
    <text evidence="1">The sequence shown here is derived from an EMBL/GenBank/DDBJ whole genome shotgun (WGS) entry which is preliminary data.</text>
</comment>
<gene>
    <name evidence="1" type="ORF">NPIL_192921</name>
</gene>
<reference evidence="1" key="1">
    <citation type="submission" date="2020-08" db="EMBL/GenBank/DDBJ databases">
        <title>Multicomponent nature underlies the extraordinary mechanical properties of spider dragline silk.</title>
        <authorList>
            <person name="Kono N."/>
            <person name="Nakamura H."/>
            <person name="Mori M."/>
            <person name="Yoshida Y."/>
            <person name="Ohtoshi R."/>
            <person name="Malay A.D."/>
            <person name="Moran D.A.P."/>
            <person name="Tomita M."/>
            <person name="Numata K."/>
            <person name="Arakawa K."/>
        </authorList>
    </citation>
    <scope>NUCLEOTIDE SEQUENCE</scope>
</reference>
<dbReference type="EMBL" id="BMAW01114296">
    <property type="protein sequence ID" value="GFT61149.1"/>
    <property type="molecule type" value="Genomic_DNA"/>
</dbReference>
<name>A0A8X6PF28_NEPPI</name>
<keyword evidence="2" id="KW-1185">Reference proteome</keyword>
<evidence type="ECO:0000313" key="2">
    <source>
        <dbReference type="Proteomes" id="UP000887013"/>
    </source>
</evidence>
<sequence>MFDHSNAEVCLMNGGIEMSHDLKWRCLTSFDSSLKSIQSTEPFLSSELQHDLFSHLSVTDQQEIDRLKDNFRNLKQVTMDALHEETSLEAEKNNPKFY</sequence>
<dbReference type="OrthoDB" id="431497at2759"/>